<organism evidence="4 5">
    <name type="scientific">Vreelandella janggokensis</name>
    <dbReference type="NCBI Taxonomy" id="370767"/>
    <lineage>
        <taxon>Bacteria</taxon>
        <taxon>Pseudomonadati</taxon>
        <taxon>Pseudomonadota</taxon>
        <taxon>Gammaproteobacteria</taxon>
        <taxon>Oceanospirillales</taxon>
        <taxon>Halomonadaceae</taxon>
        <taxon>Vreelandella</taxon>
    </lineage>
</organism>
<dbReference type="Gene3D" id="1.10.357.10">
    <property type="entry name" value="Tetracycline Repressor, domain 2"/>
    <property type="match status" value="1"/>
</dbReference>
<proteinExistence type="predicted"/>
<evidence type="ECO:0000313" key="4">
    <source>
        <dbReference type="EMBL" id="MCZ0927213.1"/>
    </source>
</evidence>
<dbReference type="Proteomes" id="UP001321125">
    <property type="component" value="Unassembled WGS sequence"/>
</dbReference>
<dbReference type="InterPro" id="IPR011075">
    <property type="entry name" value="TetR_C"/>
</dbReference>
<evidence type="ECO:0000313" key="5">
    <source>
        <dbReference type="Proteomes" id="UP001321125"/>
    </source>
</evidence>
<comment type="caution">
    <text evidence="4">The sequence shown here is derived from an EMBL/GenBank/DDBJ whole genome shotgun (WGS) entry which is preliminary data.</text>
</comment>
<evidence type="ECO:0000256" key="2">
    <source>
        <dbReference type="ARBA" id="ARBA00023163"/>
    </source>
</evidence>
<dbReference type="EMBL" id="JAKNQU010000003">
    <property type="protein sequence ID" value="MCZ0927213.1"/>
    <property type="molecule type" value="Genomic_DNA"/>
</dbReference>
<dbReference type="PANTHER" id="PTHR47506:SF1">
    <property type="entry name" value="HTH-TYPE TRANSCRIPTIONAL REGULATOR YJDC"/>
    <property type="match status" value="1"/>
</dbReference>
<dbReference type="RefSeq" id="WP_268901657.1">
    <property type="nucleotide sequence ID" value="NZ_JAKNQT010000002.1"/>
</dbReference>
<sequence length="138" mass="15225">MLEALDAYRSQRQRDMADVLAMAPARAGIEAFFRMVVEDIRDPAQGSGCMSINHAVEMAPHDDEIRRRTESDFQSIEQALTSAIRRGKEDGSVTSSRSSVDLAKLLIVTFSGLQVLTRSGIDRTRVDEGLSLVLTLLD</sequence>
<evidence type="ECO:0000259" key="3">
    <source>
        <dbReference type="Pfam" id="PF16925"/>
    </source>
</evidence>
<accession>A0ABT4IU86</accession>
<gene>
    <name evidence="4" type="ORF">L0635_08985</name>
</gene>
<protein>
    <recommendedName>
        <fullName evidence="3">Tetracyclin repressor-like C-terminal domain-containing protein</fullName>
    </recommendedName>
</protein>
<feature type="domain" description="Tetracyclin repressor-like C-terminal" evidence="3">
    <location>
        <begin position="29"/>
        <end position="118"/>
    </location>
</feature>
<dbReference type="InterPro" id="IPR036271">
    <property type="entry name" value="Tet_transcr_reg_TetR-rel_C_sf"/>
</dbReference>
<name>A0ABT4IU86_9GAMM</name>
<evidence type="ECO:0000256" key="1">
    <source>
        <dbReference type="ARBA" id="ARBA00023015"/>
    </source>
</evidence>
<dbReference type="Pfam" id="PF16925">
    <property type="entry name" value="TetR_C_13"/>
    <property type="match status" value="1"/>
</dbReference>
<dbReference type="SUPFAM" id="SSF48498">
    <property type="entry name" value="Tetracyclin repressor-like, C-terminal domain"/>
    <property type="match status" value="1"/>
</dbReference>
<keyword evidence="2" id="KW-0804">Transcription</keyword>
<reference evidence="4 5" key="1">
    <citation type="submission" date="2022-02" db="EMBL/GenBank/DDBJ databases">
        <title>Study of halophilic communities from a Mexican lake.</title>
        <authorList>
            <person name="Hernandez-Soto L.M."/>
            <person name="Martinez-Abarca F."/>
            <person name="Ramirez-Saad H.C."/>
            <person name="Aguirre-Garrido J.F."/>
        </authorList>
    </citation>
    <scope>NUCLEOTIDE SEQUENCE [LARGE SCALE GENOMIC DNA]</scope>
    <source>
        <strain evidence="4 5">Hjan13</strain>
    </source>
</reference>
<keyword evidence="1" id="KW-0805">Transcription regulation</keyword>
<keyword evidence="5" id="KW-1185">Reference proteome</keyword>
<dbReference type="PANTHER" id="PTHR47506">
    <property type="entry name" value="TRANSCRIPTIONAL REGULATORY PROTEIN"/>
    <property type="match status" value="1"/>
</dbReference>